<evidence type="ECO:0000256" key="1">
    <source>
        <dbReference type="ARBA" id="ARBA00010088"/>
    </source>
</evidence>
<evidence type="ECO:0000259" key="5">
    <source>
        <dbReference type="Pfam" id="PF08386"/>
    </source>
</evidence>
<organism evidence="6 7">
    <name type="scientific">Paeniglutamicibacter cryotolerans</name>
    <dbReference type="NCBI Taxonomy" id="670079"/>
    <lineage>
        <taxon>Bacteria</taxon>
        <taxon>Bacillati</taxon>
        <taxon>Actinomycetota</taxon>
        <taxon>Actinomycetes</taxon>
        <taxon>Micrococcales</taxon>
        <taxon>Micrococcaceae</taxon>
        <taxon>Paeniglutamicibacter</taxon>
    </lineage>
</organism>
<proteinExistence type="inferred from homology"/>
<dbReference type="InterPro" id="IPR051601">
    <property type="entry name" value="Serine_prot/Carboxylest_S33"/>
</dbReference>
<dbReference type="AlphaFoldDB" id="A0A839QIA1"/>
<dbReference type="InterPro" id="IPR013595">
    <property type="entry name" value="Pept_S33_TAP-like_C"/>
</dbReference>
<dbReference type="SUPFAM" id="SSF53474">
    <property type="entry name" value="alpha/beta-Hydrolases"/>
    <property type="match status" value="1"/>
</dbReference>
<gene>
    <name evidence="6" type="ORF">E9229_001534</name>
</gene>
<dbReference type="PROSITE" id="PS51257">
    <property type="entry name" value="PROKAR_LIPOPROTEIN"/>
    <property type="match status" value="1"/>
</dbReference>
<dbReference type="GO" id="GO:0016787">
    <property type="term" value="F:hydrolase activity"/>
    <property type="evidence" value="ECO:0007669"/>
    <property type="project" value="UniProtKB-KW"/>
</dbReference>
<keyword evidence="2 4" id="KW-0732">Signal</keyword>
<sequence>MMRRPRLRIRELAAVAAGTLLLSGCSSAPPAPVPVHTDAAPVPTGLERFYDQAVSWAACEGGLKCAEVQVPMDYSDPTGKSITLALAKMEGRKATKTLLVNPGGPGASGIDLVRDAGKFYFSKALRDNYDVLGFDPRGVSRSTPVKCQTDAQMDAERQLDLPTTTDADLAAIRKLSAANAKECDRRTGPPLAFVDTVSAARDMDVIRALVGDPQLNYLGFSYGTKLGATYAGLFPQQVGRLVLDGAMDPALSEEELVLGQAKGFEGATRAYMQDCLDSGDCPFSGTLDAAMAQLHELIDSVAQTPMHASDGRLLPVTTFVNGFIYPLYDDRFWPDLSVALSDAIAGDADAMMALSDDAAGRQEDGHYDGNANAAFGAINCLDYKMVSDIPTMRRDASELEAASPTIGKYMAYGGIACQDWPYPPTGKQAPASSATDHPIVVIGTTGDPATPYDWAIALSGQLQTGVLVSFEGQGHTAYGRSNKCITNAVDDFLIDGKAPADGLKC</sequence>
<feature type="chain" id="PRO_5032873750" evidence="4">
    <location>
        <begin position="29"/>
        <end position="505"/>
    </location>
</feature>
<protein>
    <submittedName>
        <fullName evidence="6">Pimeloyl-ACP methyl ester carboxylesterase</fullName>
    </submittedName>
</protein>
<dbReference type="EMBL" id="JACHVS010000001">
    <property type="protein sequence ID" value="MBB2995343.1"/>
    <property type="molecule type" value="Genomic_DNA"/>
</dbReference>
<dbReference type="RefSeq" id="WP_183510619.1">
    <property type="nucleotide sequence ID" value="NZ_BAABGK010000022.1"/>
</dbReference>
<evidence type="ECO:0000313" key="6">
    <source>
        <dbReference type="EMBL" id="MBB2995343.1"/>
    </source>
</evidence>
<comment type="similarity">
    <text evidence="1">Belongs to the peptidase S33 family.</text>
</comment>
<evidence type="ECO:0000256" key="3">
    <source>
        <dbReference type="ARBA" id="ARBA00022801"/>
    </source>
</evidence>
<dbReference type="Gene3D" id="3.40.50.1820">
    <property type="entry name" value="alpha/beta hydrolase"/>
    <property type="match status" value="1"/>
</dbReference>
<dbReference type="PANTHER" id="PTHR43248">
    <property type="entry name" value="2-SUCCINYL-6-HYDROXY-2,4-CYCLOHEXADIENE-1-CARBOXYLATE SYNTHASE"/>
    <property type="match status" value="1"/>
</dbReference>
<keyword evidence="3" id="KW-0378">Hydrolase</keyword>
<evidence type="ECO:0000256" key="4">
    <source>
        <dbReference type="SAM" id="SignalP"/>
    </source>
</evidence>
<comment type="caution">
    <text evidence="6">The sequence shown here is derived from an EMBL/GenBank/DDBJ whole genome shotgun (WGS) entry which is preliminary data.</text>
</comment>
<keyword evidence="7" id="KW-1185">Reference proteome</keyword>
<feature type="signal peptide" evidence="4">
    <location>
        <begin position="1"/>
        <end position="28"/>
    </location>
</feature>
<evidence type="ECO:0000256" key="2">
    <source>
        <dbReference type="ARBA" id="ARBA00022729"/>
    </source>
</evidence>
<dbReference type="Proteomes" id="UP000523000">
    <property type="component" value="Unassembled WGS sequence"/>
</dbReference>
<dbReference type="PANTHER" id="PTHR43248:SF29">
    <property type="entry name" value="TRIPEPTIDYL AMINOPEPTIDASE"/>
    <property type="match status" value="1"/>
</dbReference>
<reference evidence="6 7" key="1">
    <citation type="submission" date="2020-08" db="EMBL/GenBank/DDBJ databases">
        <title>Sequencing the genomes of 1000 actinobacteria strains.</title>
        <authorList>
            <person name="Klenk H.-P."/>
        </authorList>
    </citation>
    <scope>NUCLEOTIDE SEQUENCE [LARGE SCALE GENOMIC DNA]</scope>
    <source>
        <strain evidence="6 7">DSM 22826</strain>
    </source>
</reference>
<feature type="domain" description="Peptidase S33 tripeptidyl aminopeptidase-like C-terminal" evidence="5">
    <location>
        <begin position="404"/>
        <end position="505"/>
    </location>
</feature>
<name>A0A839QIA1_9MICC</name>
<dbReference type="InterPro" id="IPR029058">
    <property type="entry name" value="AB_hydrolase_fold"/>
</dbReference>
<dbReference type="Pfam" id="PF08386">
    <property type="entry name" value="Abhydrolase_4"/>
    <property type="match status" value="1"/>
</dbReference>
<accession>A0A839QIA1</accession>
<evidence type="ECO:0000313" key="7">
    <source>
        <dbReference type="Proteomes" id="UP000523000"/>
    </source>
</evidence>